<protein>
    <recommendedName>
        <fullName evidence="3">F-box domain-containing protein</fullName>
    </recommendedName>
</protein>
<gene>
    <name evidence="1" type="ORF">GALMADRAFT_208062</name>
</gene>
<organism evidence="1 2">
    <name type="scientific">Galerina marginata (strain CBS 339.88)</name>
    <dbReference type="NCBI Taxonomy" id="685588"/>
    <lineage>
        <taxon>Eukaryota</taxon>
        <taxon>Fungi</taxon>
        <taxon>Dikarya</taxon>
        <taxon>Basidiomycota</taxon>
        <taxon>Agaricomycotina</taxon>
        <taxon>Agaricomycetes</taxon>
        <taxon>Agaricomycetidae</taxon>
        <taxon>Agaricales</taxon>
        <taxon>Agaricineae</taxon>
        <taxon>Strophariaceae</taxon>
        <taxon>Galerina</taxon>
    </lineage>
</organism>
<dbReference type="Proteomes" id="UP000027222">
    <property type="component" value="Unassembled WGS sequence"/>
</dbReference>
<keyword evidence="2" id="KW-1185">Reference proteome</keyword>
<evidence type="ECO:0000313" key="1">
    <source>
        <dbReference type="EMBL" id="KDR81279.1"/>
    </source>
</evidence>
<accession>A0A067TMY1</accession>
<proteinExistence type="predicted"/>
<sequence>MSIESERTMKKNLLFLPFLANELLDKIVRDLGLSDGLSLMQTCWMFHDIVARVLYRVVAVSENDARRFFKTVAESKQHYGQYARALSYMATSQMDVGLTYFLLCAAIPKMEYLRHLNLTVRSDLSPFLLHQFRTHSVIRSALYSNGDPSSRVLPNLQKFTLHGDLALMDVVWHRTITSISITLPMSESSFTLFLDMATDELKTNPLLRELGLVLRHSMGAKIVTHLNRVGFAFPNLRTLVVKIPSANALGITASFAQSPPAFPCLRSFSLNNWSILCPIFVIAEDEALAQQGSHIVKAGEIMQDLESLAFGTVRWSRKTYSSPWVVWKTPEYDIDDENLPRDFFDMPVFWDVVYHDPSRPLSNTV</sequence>
<evidence type="ECO:0000313" key="2">
    <source>
        <dbReference type="Proteomes" id="UP000027222"/>
    </source>
</evidence>
<reference evidence="2" key="1">
    <citation type="journal article" date="2014" name="Proc. Natl. Acad. Sci. U.S.A.">
        <title>Extensive sampling of basidiomycete genomes demonstrates inadequacy of the white-rot/brown-rot paradigm for wood decay fungi.</title>
        <authorList>
            <person name="Riley R."/>
            <person name="Salamov A.A."/>
            <person name="Brown D.W."/>
            <person name="Nagy L.G."/>
            <person name="Floudas D."/>
            <person name="Held B.W."/>
            <person name="Levasseur A."/>
            <person name="Lombard V."/>
            <person name="Morin E."/>
            <person name="Otillar R."/>
            <person name="Lindquist E.A."/>
            <person name="Sun H."/>
            <person name="LaButti K.M."/>
            <person name="Schmutz J."/>
            <person name="Jabbour D."/>
            <person name="Luo H."/>
            <person name="Baker S.E."/>
            <person name="Pisabarro A.G."/>
            <person name="Walton J.D."/>
            <person name="Blanchette R.A."/>
            <person name="Henrissat B."/>
            <person name="Martin F."/>
            <person name="Cullen D."/>
            <person name="Hibbett D.S."/>
            <person name="Grigoriev I.V."/>
        </authorList>
    </citation>
    <scope>NUCLEOTIDE SEQUENCE [LARGE SCALE GENOMIC DNA]</scope>
    <source>
        <strain evidence="2">CBS 339.88</strain>
    </source>
</reference>
<name>A0A067TMY1_GALM3</name>
<dbReference type="AlphaFoldDB" id="A0A067TMY1"/>
<dbReference type="HOGENOM" id="CLU_758744_0_0_1"/>
<dbReference type="EMBL" id="KL142371">
    <property type="protein sequence ID" value="KDR81279.1"/>
    <property type="molecule type" value="Genomic_DNA"/>
</dbReference>
<dbReference type="OrthoDB" id="3018405at2759"/>
<evidence type="ECO:0008006" key="3">
    <source>
        <dbReference type="Google" id="ProtNLM"/>
    </source>
</evidence>